<proteinExistence type="predicted"/>
<evidence type="ECO:0008006" key="5">
    <source>
        <dbReference type="Google" id="ProtNLM"/>
    </source>
</evidence>
<evidence type="ECO:0000313" key="3">
    <source>
        <dbReference type="EMBL" id="MBU2665058.1"/>
    </source>
</evidence>
<dbReference type="EMBL" id="JAHKKG010000005">
    <property type="protein sequence ID" value="MBU2665058.1"/>
    <property type="molecule type" value="Genomic_DNA"/>
</dbReference>
<keyword evidence="2" id="KW-0812">Transmembrane</keyword>
<reference evidence="3 4" key="1">
    <citation type="submission" date="2021-06" db="EMBL/GenBank/DDBJ databases">
        <title>Actinoplanes lichenicola sp. nov., and Actinoplanes ovalisporus sp. nov., isolated from lichen in Thailand.</title>
        <authorList>
            <person name="Saeng-In P."/>
            <person name="Kanchanasin P."/>
            <person name="Yuki M."/>
            <person name="Kudo T."/>
            <person name="Ohkuma M."/>
            <person name="Phongsopitanun W."/>
            <person name="Tanasupawat S."/>
        </authorList>
    </citation>
    <scope>NUCLEOTIDE SEQUENCE [LARGE SCALE GENOMIC DNA]</scope>
    <source>
        <strain evidence="3 4">NBRC 110975</strain>
    </source>
</reference>
<organism evidence="3 4">
    <name type="scientific">Paractinoplanes bogorensis</name>
    <dbReference type="NCBI Taxonomy" id="1610840"/>
    <lineage>
        <taxon>Bacteria</taxon>
        <taxon>Bacillati</taxon>
        <taxon>Actinomycetota</taxon>
        <taxon>Actinomycetes</taxon>
        <taxon>Micromonosporales</taxon>
        <taxon>Micromonosporaceae</taxon>
        <taxon>Paractinoplanes</taxon>
    </lineage>
</organism>
<keyword evidence="4" id="KW-1185">Reference proteome</keyword>
<evidence type="ECO:0000256" key="2">
    <source>
        <dbReference type="SAM" id="Phobius"/>
    </source>
</evidence>
<feature type="compositionally biased region" description="Basic and acidic residues" evidence="1">
    <location>
        <begin position="120"/>
        <end position="133"/>
    </location>
</feature>
<keyword evidence="2" id="KW-0472">Membrane</keyword>
<accession>A0ABS5YQR4</accession>
<feature type="transmembrane region" description="Helical" evidence="2">
    <location>
        <begin position="28"/>
        <end position="49"/>
    </location>
</feature>
<evidence type="ECO:0000313" key="4">
    <source>
        <dbReference type="Proteomes" id="UP001519654"/>
    </source>
</evidence>
<evidence type="ECO:0000256" key="1">
    <source>
        <dbReference type="SAM" id="MobiDB-lite"/>
    </source>
</evidence>
<keyword evidence="2" id="KW-1133">Transmembrane helix</keyword>
<feature type="region of interest" description="Disordered" evidence="1">
    <location>
        <begin position="120"/>
        <end position="149"/>
    </location>
</feature>
<sequence>MASPAPPTADGTEPAPDHVQARMPKRRMIIAGLVVGVVASAVTAAAVIADRPKPACACSIEPDLRGPALDAATRFDTLVRQADISAAWALLTDQAHARYTDEAGFRPTFDRLRKTAHEAARKTEAAREPEAARTSEAANASGAGWQAVSERARYDRPSEVVLVRAARTMLVLMRLGQAGSERIDPEPPTLKLTAHVEDGGVRVGLPDADLDRVSFVTIDSLGRTARPAREPLSEDAVRLTGSRPLHPPITVIAIEDSTDGPRLEAVAVPG</sequence>
<name>A0ABS5YQR4_9ACTN</name>
<gene>
    <name evidence="3" type="ORF">KOI35_16260</name>
</gene>
<dbReference type="Proteomes" id="UP001519654">
    <property type="component" value="Unassembled WGS sequence"/>
</dbReference>
<dbReference type="RefSeq" id="WP_215788296.1">
    <property type="nucleotide sequence ID" value="NZ_JAHKKG010000005.1"/>
</dbReference>
<comment type="caution">
    <text evidence="3">The sequence shown here is derived from an EMBL/GenBank/DDBJ whole genome shotgun (WGS) entry which is preliminary data.</text>
</comment>
<protein>
    <recommendedName>
        <fullName evidence="5">Secreted protein</fullName>
    </recommendedName>
</protein>